<dbReference type="EMBL" id="KN817542">
    <property type="protein sequence ID" value="KJA23598.1"/>
    <property type="molecule type" value="Genomic_DNA"/>
</dbReference>
<reference evidence="2" key="1">
    <citation type="submission" date="2014-04" db="EMBL/GenBank/DDBJ databases">
        <title>Evolutionary Origins and Diversification of the Mycorrhizal Mutualists.</title>
        <authorList>
            <consortium name="DOE Joint Genome Institute"/>
            <consortium name="Mycorrhizal Genomics Consortium"/>
            <person name="Kohler A."/>
            <person name="Kuo A."/>
            <person name="Nagy L.G."/>
            <person name="Floudas D."/>
            <person name="Copeland A."/>
            <person name="Barry K.W."/>
            <person name="Cichocki N."/>
            <person name="Veneault-Fourrey C."/>
            <person name="LaButti K."/>
            <person name="Lindquist E.A."/>
            <person name="Lipzen A."/>
            <person name="Lundell T."/>
            <person name="Morin E."/>
            <person name="Murat C."/>
            <person name="Riley R."/>
            <person name="Ohm R."/>
            <person name="Sun H."/>
            <person name="Tunlid A."/>
            <person name="Henrissat B."/>
            <person name="Grigoriev I.V."/>
            <person name="Hibbett D.S."/>
            <person name="Martin F."/>
        </authorList>
    </citation>
    <scope>NUCLEOTIDE SEQUENCE [LARGE SCALE GENOMIC DNA]</scope>
    <source>
        <strain evidence="2">FD-334 SS-4</strain>
    </source>
</reference>
<name>A0A0D2MIV5_HYPSF</name>
<organism evidence="1 2">
    <name type="scientific">Hypholoma sublateritium (strain FD-334 SS-4)</name>
    <dbReference type="NCBI Taxonomy" id="945553"/>
    <lineage>
        <taxon>Eukaryota</taxon>
        <taxon>Fungi</taxon>
        <taxon>Dikarya</taxon>
        <taxon>Basidiomycota</taxon>
        <taxon>Agaricomycotina</taxon>
        <taxon>Agaricomycetes</taxon>
        <taxon>Agaricomycetidae</taxon>
        <taxon>Agaricales</taxon>
        <taxon>Agaricineae</taxon>
        <taxon>Strophariaceae</taxon>
        <taxon>Hypholoma</taxon>
    </lineage>
</organism>
<evidence type="ECO:0000313" key="2">
    <source>
        <dbReference type="Proteomes" id="UP000054270"/>
    </source>
</evidence>
<accession>A0A0D2MIV5</accession>
<dbReference type="Proteomes" id="UP000054270">
    <property type="component" value="Unassembled WGS sequence"/>
</dbReference>
<proteinExistence type="predicted"/>
<evidence type="ECO:0000313" key="1">
    <source>
        <dbReference type="EMBL" id="KJA23598.1"/>
    </source>
</evidence>
<keyword evidence="2" id="KW-1185">Reference proteome</keyword>
<dbReference type="AlphaFoldDB" id="A0A0D2MIV5"/>
<gene>
    <name evidence="1" type="ORF">HYPSUDRAFT_582922</name>
</gene>
<protein>
    <submittedName>
        <fullName evidence="1">Uncharacterized protein</fullName>
    </submittedName>
</protein>
<sequence>MKQTKSMNRCSLLCHVIDAVGLKMVQKPAERLTFHSSLPPMSNSAHDYSYYSPHCSSEVDTSQQLVSPHTQEDDPQGISWAYDYPVQNTYGSVSYEYMRILSEYQHMLGHNITSEYDGDVLAAQMAAMNIDFVPVTRNIETYSPENHENYSSIFEDQFAGPEFVRDQAIVHSDWQTVRPCG</sequence>